<proteinExistence type="inferred from homology"/>
<organism evidence="10 11">
    <name type="scientific">Treponema porcinum</name>
    <dbReference type="NCBI Taxonomy" id="261392"/>
    <lineage>
        <taxon>Bacteria</taxon>
        <taxon>Pseudomonadati</taxon>
        <taxon>Spirochaetota</taxon>
        <taxon>Spirochaetia</taxon>
        <taxon>Spirochaetales</taxon>
        <taxon>Treponemataceae</taxon>
        <taxon>Treponema</taxon>
    </lineage>
</organism>
<dbReference type="PROSITE" id="PS00501">
    <property type="entry name" value="SPASE_I_1"/>
    <property type="match status" value="1"/>
</dbReference>
<evidence type="ECO:0000259" key="9">
    <source>
        <dbReference type="Pfam" id="PF10502"/>
    </source>
</evidence>
<evidence type="ECO:0000256" key="4">
    <source>
        <dbReference type="ARBA" id="ARBA00019232"/>
    </source>
</evidence>
<feature type="active site" evidence="7">
    <location>
        <position position="33"/>
    </location>
</feature>
<dbReference type="Gene3D" id="2.10.109.10">
    <property type="entry name" value="Umud Fragment, subunit A"/>
    <property type="match status" value="1"/>
</dbReference>
<keyword evidence="11" id="KW-1185">Reference proteome</keyword>
<dbReference type="GO" id="GO:0009003">
    <property type="term" value="F:signal peptidase activity"/>
    <property type="evidence" value="ECO:0007669"/>
    <property type="project" value="UniProtKB-EC"/>
</dbReference>
<evidence type="ECO:0000256" key="2">
    <source>
        <dbReference type="ARBA" id="ARBA00009370"/>
    </source>
</evidence>
<keyword evidence="6 8" id="KW-0378">Hydrolase</keyword>
<dbReference type="SUPFAM" id="SSF51306">
    <property type="entry name" value="LexA/Signal peptidase"/>
    <property type="match status" value="1"/>
</dbReference>
<name>A0A1T4JNK6_TREPO</name>
<evidence type="ECO:0000256" key="1">
    <source>
        <dbReference type="ARBA" id="ARBA00000677"/>
    </source>
</evidence>
<accession>A0A1T4JNK6</accession>
<comment type="similarity">
    <text evidence="2 8">Belongs to the peptidase S26 family.</text>
</comment>
<dbReference type="PRINTS" id="PR00727">
    <property type="entry name" value="LEADERPTASE"/>
</dbReference>
<dbReference type="InterPro" id="IPR000223">
    <property type="entry name" value="Pept_S26A_signal_pept_1"/>
</dbReference>
<dbReference type="InterPro" id="IPR019533">
    <property type="entry name" value="Peptidase_S26"/>
</dbReference>
<comment type="catalytic activity">
    <reaction evidence="1 8">
        <text>Cleavage of hydrophobic, N-terminal signal or leader sequences from secreted and periplasmic proteins.</text>
        <dbReference type="EC" id="3.4.21.89"/>
    </reaction>
</comment>
<dbReference type="NCBIfam" id="TIGR02227">
    <property type="entry name" value="sigpep_I_bact"/>
    <property type="match status" value="1"/>
</dbReference>
<dbReference type="GO" id="GO:0016020">
    <property type="term" value="C:membrane"/>
    <property type="evidence" value="ECO:0007669"/>
    <property type="project" value="UniProtKB-SubCell"/>
</dbReference>
<dbReference type="GO" id="GO:0006465">
    <property type="term" value="P:signal peptide processing"/>
    <property type="evidence" value="ECO:0007669"/>
    <property type="project" value="InterPro"/>
</dbReference>
<dbReference type="Pfam" id="PF10502">
    <property type="entry name" value="Peptidase_S26"/>
    <property type="match status" value="1"/>
</dbReference>
<gene>
    <name evidence="10" type="ORF">SAMN02745149_00634</name>
</gene>
<dbReference type="STRING" id="261392.SAMN02745149_00634"/>
<dbReference type="PROSITE" id="PS00761">
    <property type="entry name" value="SPASE_I_3"/>
    <property type="match status" value="1"/>
</dbReference>
<dbReference type="GeneID" id="78315947"/>
<evidence type="ECO:0000256" key="5">
    <source>
        <dbReference type="ARBA" id="ARBA00022670"/>
    </source>
</evidence>
<sequence length="164" mass="18158">MKKCFVFTVVAGLFLGLFIKLFCFDILYVSGVSMEPALNDGQAVLVNKLAYGLVKPFRGEFFVQWAEPSDGDIVIFLHDDKIVVKRCVAVGGAQLDFSGDTEYTLSVNGKKIVLTESQFRKMAQFTSVPEGYVLVLGDNYSESLDSRSYGFVSTENIIGKVIIR</sequence>
<feature type="domain" description="Peptidase S26" evidence="9">
    <location>
        <begin position="7"/>
        <end position="163"/>
    </location>
</feature>
<dbReference type="RefSeq" id="WP_078932554.1">
    <property type="nucleotide sequence ID" value="NZ_FUWG01000004.1"/>
</dbReference>
<evidence type="ECO:0000313" key="11">
    <source>
        <dbReference type="Proteomes" id="UP000190423"/>
    </source>
</evidence>
<dbReference type="CDD" id="cd06530">
    <property type="entry name" value="S26_SPase_I"/>
    <property type="match status" value="1"/>
</dbReference>
<dbReference type="AlphaFoldDB" id="A0A1T4JNK6"/>
<dbReference type="PANTHER" id="PTHR43390:SF1">
    <property type="entry name" value="CHLOROPLAST PROCESSING PEPTIDASE"/>
    <property type="match status" value="1"/>
</dbReference>
<protein>
    <recommendedName>
        <fullName evidence="4 8">Signal peptidase I</fullName>
        <ecNumber evidence="3 8">3.4.21.89</ecNumber>
    </recommendedName>
</protein>
<dbReference type="InterPro" id="IPR036286">
    <property type="entry name" value="LexA/Signal_pep-like_sf"/>
</dbReference>
<dbReference type="InterPro" id="IPR019756">
    <property type="entry name" value="Pept_S26A_signal_pept_1_Ser-AS"/>
</dbReference>
<evidence type="ECO:0000256" key="6">
    <source>
        <dbReference type="ARBA" id="ARBA00022801"/>
    </source>
</evidence>
<dbReference type="GO" id="GO:0004252">
    <property type="term" value="F:serine-type endopeptidase activity"/>
    <property type="evidence" value="ECO:0007669"/>
    <property type="project" value="InterPro"/>
</dbReference>
<dbReference type="Proteomes" id="UP000190423">
    <property type="component" value="Unassembled WGS sequence"/>
</dbReference>
<dbReference type="PANTHER" id="PTHR43390">
    <property type="entry name" value="SIGNAL PEPTIDASE I"/>
    <property type="match status" value="1"/>
</dbReference>
<dbReference type="OrthoDB" id="360985at2"/>
<feature type="active site" evidence="7">
    <location>
        <position position="85"/>
    </location>
</feature>
<reference evidence="10 11" key="1">
    <citation type="submission" date="2017-02" db="EMBL/GenBank/DDBJ databases">
        <authorList>
            <person name="Peterson S.W."/>
        </authorList>
    </citation>
    <scope>NUCLEOTIDE SEQUENCE [LARGE SCALE GENOMIC DNA]</scope>
    <source>
        <strain evidence="10 11">ATCC BAA-908</strain>
    </source>
</reference>
<dbReference type="InterPro" id="IPR019758">
    <property type="entry name" value="Pept_S26A_signal_pept_1_CS"/>
</dbReference>
<comment type="subcellular location">
    <subcellularLocation>
        <location evidence="8">Membrane</location>
        <topology evidence="8">Single-pass type II membrane protein</topology>
    </subcellularLocation>
</comment>
<dbReference type="EMBL" id="FUWG01000004">
    <property type="protein sequence ID" value="SJZ31744.1"/>
    <property type="molecule type" value="Genomic_DNA"/>
</dbReference>
<evidence type="ECO:0000313" key="10">
    <source>
        <dbReference type="EMBL" id="SJZ31744.1"/>
    </source>
</evidence>
<keyword evidence="5 8" id="KW-0645">Protease</keyword>
<evidence type="ECO:0000256" key="8">
    <source>
        <dbReference type="RuleBase" id="RU362042"/>
    </source>
</evidence>
<dbReference type="EC" id="3.4.21.89" evidence="3 8"/>
<evidence type="ECO:0000256" key="7">
    <source>
        <dbReference type="PIRSR" id="PIRSR600223-1"/>
    </source>
</evidence>
<evidence type="ECO:0000256" key="3">
    <source>
        <dbReference type="ARBA" id="ARBA00013208"/>
    </source>
</evidence>